<evidence type="ECO:0000259" key="9">
    <source>
        <dbReference type="Pfam" id="PF12704"/>
    </source>
</evidence>
<feature type="transmembrane region" description="Helical" evidence="7">
    <location>
        <begin position="439"/>
        <end position="462"/>
    </location>
</feature>
<dbReference type="PANTHER" id="PTHR30572:SF4">
    <property type="entry name" value="ABC TRANSPORTER PERMEASE YTRF"/>
    <property type="match status" value="1"/>
</dbReference>
<dbReference type="InterPro" id="IPR017800">
    <property type="entry name" value="ADOP"/>
</dbReference>
<evidence type="ECO:0000256" key="6">
    <source>
        <dbReference type="ARBA" id="ARBA00038076"/>
    </source>
</evidence>
<protein>
    <submittedName>
        <fullName evidence="10">ABC transporter permease</fullName>
    </submittedName>
</protein>
<feature type="transmembrane region" description="Helical" evidence="7">
    <location>
        <begin position="808"/>
        <end position="830"/>
    </location>
</feature>
<evidence type="ECO:0000259" key="8">
    <source>
        <dbReference type="Pfam" id="PF02687"/>
    </source>
</evidence>
<feature type="domain" description="MacB-like periplasmic core" evidence="9">
    <location>
        <begin position="589"/>
        <end position="719"/>
    </location>
</feature>
<dbReference type="InterPro" id="IPR003838">
    <property type="entry name" value="ABC3_permease_C"/>
</dbReference>
<evidence type="ECO:0000256" key="4">
    <source>
        <dbReference type="ARBA" id="ARBA00022989"/>
    </source>
</evidence>
<keyword evidence="3 7" id="KW-0812">Transmembrane</keyword>
<evidence type="ECO:0000256" key="7">
    <source>
        <dbReference type="SAM" id="Phobius"/>
    </source>
</evidence>
<comment type="similarity">
    <text evidence="6">Belongs to the ABC-4 integral membrane protein family.</text>
</comment>
<dbReference type="PANTHER" id="PTHR30572">
    <property type="entry name" value="MEMBRANE COMPONENT OF TRANSPORTER-RELATED"/>
    <property type="match status" value="1"/>
</dbReference>
<dbReference type="Proteomes" id="UP000290253">
    <property type="component" value="Unassembled WGS sequence"/>
</dbReference>
<feature type="transmembrane region" description="Helical" evidence="7">
    <location>
        <begin position="489"/>
        <end position="512"/>
    </location>
</feature>
<keyword evidence="4 7" id="KW-1133">Transmembrane helix</keyword>
<feature type="domain" description="ABC3 transporter permease C-terminal" evidence="8">
    <location>
        <begin position="349"/>
        <end position="469"/>
    </location>
</feature>
<keyword evidence="11" id="KW-1185">Reference proteome</keyword>
<organism evidence="10 11">
    <name type="scientific">Silvibacterium dinghuense</name>
    <dbReference type="NCBI Taxonomy" id="1560006"/>
    <lineage>
        <taxon>Bacteria</taxon>
        <taxon>Pseudomonadati</taxon>
        <taxon>Acidobacteriota</taxon>
        <taxon>Terriglobia</taxon>
        <taxon>Terriglobales</taxon>
        <taxon>Acidobacteriaceae</taxon>
        <taxon>Silvibacterium</taxon>
    </lineage>
</organism>
<gene>
    <name evidence="10" type="ORF">ESZ00_19530</name>
</gene>
<evidence type="ECO:0000313" key="10">
    <source>
        <dbReference type="EMBL" id="RXS93026.1"/>
    </source>
</evidence>
<dbReference type="RefSeq" id="WP_129210093.1">
    <property type="nucleotide sequence ID" value="NZ_BMGU01000001.1"/>
</dbReference>
<keyword evidence="2" id="KW-1003">Cell membrane</keyword>
<sequence length="879" mass="96585">MLTDLIYRLRSLISRQRVENELDEELQFHLEHEIKKHMARGASPAEAKRRAQIAIGGMEQVRQECRDARGTRLLEDLFHDLRFALRQLRRSPSFTMTAIVVFAFGVAASTTIFAFVDAAFIKPLPYHQPSRLVALFERPSVGDRFHLSFPDYQAWKAHNHVFSSLNVYRPERVTLKNQTGMEEISVASVSDGFFKTLGVSPFLGRDFRTGEDLASAPQTAILSYQTWQHRFGADKAVIGSTVEMDGAAYQIIGVLPPDFHFAPVGSAEFWKTIHGLCADNRFCYPYYGIARLKPGISLPTAAADIDILAKQIALAFPTSNRDRGATVLPLTHLILGDIRPTFLALLSGALLLALIGYVNIFSLLIVRAEARKREIAVRGALGASHIRLLRQFAVEGSVLAIAGGLLGLSLDVVLIRLMLGLIPRPMLSSMPYLEHLNLGWHVFGVALLAMALGALLFTLAPIAQLRFTSMRQGLSEGGRGAADRSWRRVGTSLVVVELMITVIMLTSAGLLAKSFYRLLHSDLGLRPDHLAVLHIARPGNPTDAQQISLEHKVIDQVTHLPGITSIGSSGLLAVGGDESFKAAFGHFRVFGRAYNGLGDEALSLIAGTGYFETLQARLLHGRYFIEADDASRPRVVIINQTMAALEFPGQNPIGQRLIDQYDPEHPYEIVGVIDDLKDGPLDMTRVAAVYSPFRQIPINDFYITVRTTYAPRTALHAIETAVHQIDPGLITDGEDTMQDRIDNSQSAYLHRSAASLVTGFALLALLLGTVGLYGVVAYSVGRRTREIGLRIALGAQRSSIYKLVLHEAFWLACLGLTGGLLGSIAAGMFLKSMLFEVRPWDPGTWFWVISALFAATLLASFIPARRAASIHPTESLRAE</sequence>
<proteinExistence type="inferred from homology"/>
<feature type="transmembrane region" description="Helical" evidence="7">
    <location>
        <begin position="342"/>
        <end position="366"/>
    </location>
</feature>
<dbReference type="Pfam" id="PF12704">
    <property type="entry name" value="MacB_PCD"/>
    <property type="match status" value="2"/>
</dbReference>
<feature type="transmembrane region" description="Helical" evidence="7">
    <location>
        <begin position="845"/>
        <end position="864"/>
    </location>
</feature>
<name>A0A4Q1S7T7_9BACT</name>
<dbReference type="InterPro" id="IPR025857">
    <property type="entry name" value="MacB_PCD"/>
</dbReference>
<feature type="transmembrane region" description="Helical" evidence="7">
    <location>
        <begin position="753"/>
        <end position="780"/>
    </location>
</feature>
<feature type="transmembrane region" description="Helical" evidence="7">
    <location>
        <begin position="397"/>
        <end position="419"/>
    </location>
</feature>
<feature type="domain" description="ABC3 transporter permease C-terminal" evidence="8">
    <location>
        <begin position="760"/>
        <end position="872"/>
    </location>
</feature>
<dbReference type="InterPro" id="IPR050250">
    <property type="entry name" value="Macrolide_Exporter_MacB"/>
</dbReference>
<evidence type="ECO:0000256" key="5">
    <source>
        <dbReference type="ARBA" id="ARBA00023136"/>
    </source>
</evidence>
<dbReference type="OrthoDB" id="103171at2"/>
<accession>A0A4Q1S7T7</accession>
<dbReference type="InterPro" id="IPR047928">
    <property type="entry name" value="Perm_prefix_1"/>
</dbReference>
<feature type="transmembrane region" description="Helical" evidence="7">
    <location>
        <begin position="94"/>
        <end position="116"/>
    </location>
</feature>
<dbReference type="GO" id="GO:0005886">
    <property type="term" value="C:plasma membrane"/>
    <property type="evidence" value="ECO:0007669"/>
    <property type="project" value="UniProtKB-SubCell"/>
</dbReference>
<dbReference type="Pfam" id="PF02687">
    <property type="entry name" value="FtsX"/>
    <property type="match status" value="2"/>
</dbReference>
<comment type="caution">
    <text evidence="10">The sequence shown here is derived from an EMBL/GenBank/DDBJ whole genome shotgun (WGS) entry which is preliminary data.</text>
</comment>
<comment type="subcellular location">
    <subcellularLocation>
        <location evidence="1">Cell membrane</location>
        <topology evidence="1">Multi-pass membrane protein</topology>
    </subcellularLocation>
</comment>
<dbReference type="AlphaFoldDB" id="A0A4Q1S7T7"/>
<keyword evidence="5 7" id="KW-0472">Membrane</keyword>
<evidence type="ECO:0000313" key="11">
    <source>
        <dbReference type="Proteomes" id="UP000290253"/>
    </source>
</evidence>
<dbReference type="EMBL" id="SDMK01000006">
    <property type="protein sequence ID" value="RXS93026.1"/>
    <property type="molecule type" value="Genomic_DNA"/>
</dbReference>
<evidence type="ECO:0000256" key="3">
    <source>
        <dbReference type="ARBA" id="ARBA00022692"/>
    </source>
</evidence>
<dbReference type="GO" id="GO:0022857">
    <property type="term" value="F:transmembrane transporter activity"/>
    <property type="evidence" value="ECO:0007669"/>
    <property type="project" value="TreeGrafter"/>
</dbReference>
<evidence type="ECO:0000256" key="1">
    <source>
        <dbReference type="ARBA" id="ARBA00004651"/>
    </source>
</evidence>
<feature type="domain" description="MacB-like periplasmic core" evidence="9">
    <location>
        <begin position="96"/>
        <end position="305"/>
    </location>
</feature>
<reference evidence="10 11" key="1">
    <citation type="journal article" date="2016" name="Int. J. Syst. Evol. Microbiol.">
        <title>Acidipila dinghuensis sp. nov., an acidobacterium isolated from forest soil.</title>
        <authorList>
            <person name="Jiang Y.W."/>
            <person name="Wang J."/>
            <person name="Chen M.H."/>
            <person name="Lv Y.Y."/>
            <person name="Qiu L.H."/>
        </authorList>
    </citation>
    <scope>NUCLEOTIDE SEQUENCE [LARGE SCALE GENOMIC DNA]</scope>
    <source>
        <strain evidence="10 11">DHOF10</strain>
    </source>
</reference>
<dbReference type="NCBIfam" id="NF038403">
    <property type="entry name" value="perm_prefix_1"/>
    <property type="match status" value="1"/>
</dbReference>
<evidence type="ECO:0000256" key="2">
    <source>
        <dbReference type="ARBA" id="ARBA00022475"/>
    </source>
</evidence>
<dbReference type="NCBIfam" id="TIGR03434">
    <property type="entry name" value="ADOP"/>
    <property type="match status" value="1"/>
</dbReference>